<comment type="subcellular location">
    <subcellularLocation>
        <location evidence="1">Membrane</location>
        <topology evidence="1">Multi-pass membrane protein</topology>
    </subcellularLocation>
</comment>
<evidence type="ECO:0000313" key="9">
    <source>
        <dbReference type="EMBL" id="CAE8694111.1"/>
    </source>
</evidence>
<dbReference type="PANTHER" id="PTHR31064:SF30">
    <property type="entry name" value="HIGH-AFFINITY POTASSIUM TRANSPORT PROTEIN-RELATED"/>
    <property type="match status" value="1"/>
</dbReference>
<feature type="domain" description="CS" evidence="8">
    <location>
        <begin position="265"/>
        <end position="378"/>
    </location>
</feature>
<evidence type="ECO:0000256" key="1">
    <source>
        <dbReference type="ARBA" id="ARBA00004141"/>
    </source>
</evidence>
<feature type="transmembrane region" description="Helical" evidence="7">
    <location>
        <begin position="39"/>
        <end position="57"/>
    </location>
</feature>
<evidence type="ECO:0000256" key="7">
    <source>
        <dbReference type="SAM" id="Phobius"/>
    </source>
</evidence>
<dbReference type="InterPro" id="IPR003445">
    <property type="entry name" value="Cat_transpt"/>
</dbReference>
<evidence type="ECO:0000256" key="6">
    <source>
        <dbReference type="ARBA" id="ARBA00023136"/>
    </source>
</evidence>
<dbReference type="AlphaFoldDB" id="A0A813K910"/>
<proteinExistence type="predicted"/>
<evidence type="ECO:0000256" key="4">
    <source>
        <dbReference type="ARBA" id="ARBA00022989"/>
    </source>
</evidence>
<comment type="caution">
    <text evidence="9">The sequence shown here is derived from an EMBL/GenBank/DDBJ whole genome shotgun (WGS) entry which is preliminary data.</text>
</comment>
<keyword evidence="6 7" id="KW-0472">Membrane</keyword>
<dbReference type="GO" id="GO:0005886">
    <property type="term" value="C:plasma membrane"/>
    <property type="evidence" value="ECO:0007669"/>
    <property type="project" value="TreeGrafter"/>
</dbReference>
<dbReference type="CDD" id="cd06463">
    <property type="entry name" value="p23_like"/>
    <property type="match status" value="1"/>
</dbReference>
<dbReference type="GO" id="GO:0030001">
    <property type="term" value="P:metal ion transport"/>
    <property type="evidence" value="ECO:0007669"/>
    <property type="project" value="UniProtKB-ARBA"/>
</dbReference>
<dbReference type="SUPFAM" id="SSF49764">
    <property type="entry name" value="HSP20-like chaperones"/>
    <property type="match status" value="1"/>
</dbReference>
<dbReference type="Pfam" id="PF02386">
    <property type="entry name" value="TrkH"/>
    <property type="match status" value="1"/>
</dbReference>
<sequence>GELPWYQYLLAVCFLSVSTRTAGFCFAQTGLDNLRASNACVFCACMWISACPVVAVMRSTTCSETGEQQAVAISSMLLNAPKSDVSWARAKLELRGQISNFMTQDTALLAVLFFVIILGEEADMTTPDVRDGRFLRVLFEFCSSYGTVGLSMSETPWSESGNWSPVPKLALMAVMFLGRLRGMPPSIDATIRFRRDDDWVDEPELLTDCIVQFSYPGLFSACNIPSTEHVSEVKVANLAHPKLTRADGLGPKQVQEPVPKARDTAFLDNVRWLNTMAYRDEGKVVKVYLEFPVDLKDATITCEWERFGVELLARLPNGQIHGVRVRDAEGWILEHERKNGWAHEIVPEKCKWRLSSSGPKISLTLTKKDEGEKWSELKKVDIKSTFKPGS</sequence>
<dbReference type="Proteomes" id="UP000626109">
    <property type="component" value="Unassembled WGS sequence"/>
</dbReference>
<evidence type="ECO:0000256" key="3">
    <source>
        <dbReference type="ARBA" id="ARBA00022692"/>
    </source>
</evidence>
<keyword evidence="2" id="KW-0813">Transport</keyword>
<dbReference type="GO" id="GO:0008324">
    <property type="term" value="F:monoatomic cation transmembrane transporter activity"/>
    <property type="evidence" value="ECO:0007669"/>
    <property type="project" value="InterPro"/>
</dbReference>
<evidence type="ECO:0000256" key="2">
    <source>
        <dbReference type="ARBA" id="ARBA00022448"/>
    </source>
</evidence>
<dbReference type="InterPro" id="IPR008978">
    <property type="entry name" value="HSP20-like_chaperone"/>
</dbReference>
<gene>
    <name evidence="9" type="ORF">PGLA2088_LOCUS28686</name>
</gene>
<dbReference type="PANTHER" id="PTHR31064">
    <property type="entry name" value="POTASSIUM TRANSPORT PROTEIN DDB_G0292412-RELATED"/>
    <property type="match status" value="1"/>
</dbReference>
<name>A0A813K910_POLGL</name>
<dbReference type="InterPro" id="IPR007052">
    <property type="entry name" value="CS_dom"/>
</dbReference>
<feature type="non-terminal residue" evidence="9">
    <location>
        <position position="1"/>
    </location>
</feature>
<evidence type="ECO:0000313" key="10">
    <source>
        <dbReference type="Proteomes" id="UP000626109"/>
    </source>
</evidence>
<keyword evidence="3 7" id="KW-0812">Transmembrane</keyword>
<dbReference type="PROSITE" id="PS51203">
    <property type="entry name" value="CS"/>
    <property type="match status" value="1"/>
</dbReference>
<keyword evidence="4 7" id="KW-1133">Transmembrane helix</keyword>
<dbReference type="EMBL" id="CAJNNW010027986">
    <property type="protein sequence ID" value="CAE8694111.1"/>
    <property type="molecule type" value="Genomic_DNA"/>
</dbReference>
<organism evidence="9 10">
    <name type="scientific">Polarella glacialis</name>
    <name type="common">Dinoflagellate</name>
    <dbReference type="NCBI Taxonomy" id="89957"/>
    <lineage>
        <taxon>Eukaryota</taxon>
        <taxon>Sar</taxon>
        <taxon>Alveolata</taxon>
        <taxon>Dinophyceae</taxon>
        <taxon>Suessiales</taxon>
        <taxon>Suessiaceae</taxon>
        <taxon>Polarella</taxon>
    </lineage>
</organism>
<accession>A0A813K910</accession>
<protein>
    <recommendedName>
        <fullName evidence="8">CS domain-containing protein</fullName>
    </recommendedName>
</protein>
<dbReference type="InterPro" id="IPR051143">
    <property type="entry name" value="TrkH_K-transport"/>
</dbReference>
<evidence type="ECO:0000256" key="5">
    <source>
        <dbReference type="ARBA" id="ARBA00023065"/>
    </source>
</evidence>
<feature type="transmembrane region" description="Helical" evidence="7">
    <location>
        <begin position="6"/>
        <end position="27"/>
    </location>
</feature>
<evidence type="ECO:0000259" key="8">
    <source>
        <dbReference type="PROSITE" id="PS51203"/>
    </source>
</evidence>
<keyword evidence="5" id="KW-0406">Ion transport</keyword>
<dbReference type="Gene3D" id="2.60.40.790">
    <property type="match status" value="1"/>
</dbReference>
<reference evidence="9" key="1">
    <citation type="submission" date="2021-02" db="EMBL/GenBank/DDBJ databases">
        <authorList>
            <person name="Dougan E. K."/>
            <person name="Rhodes N."/>
            <person name="Thang M."/>
            <person name="Chan C."/>
        </authorList>
    </citation>
    <scope>NUCLEOTIDE SEQUENCE</scope>
</reference>